<dbReference type="InterPro" id="IPR050832">
    <property type="entry name" value="Bact_Acetyltransf"/>
</dbReference>
<feature type="domain" description="N-acetyltransferase" evidence="3">
    <location>
        <begin position="4"/>
        <end position="167"/>
    </location>
</feature>
<accession>A0ABZ2MGV4</accession>
<dbReference type="Proteomes" id="UP001382727">
    <property type="component" value="Chromosome"/>
</dbReference>
<keyword evidence="1" id="KW-0808">Transferase</keyword>
<gene>
    <name evidence="4" type="ORF">V1351_15110</name>
</gene>
<evidence type="ECO:0000256" key="1">
    <source>
        <dbReference type="ARBA" id="ARBA00022679"/>
    </source>
</evidence>
<name>A0ABZ2MGV4_9MICO</name>
<dbReference type="PANTHER" id="PTHR43877">
    <property type="entry name" value="AMINOALKYLPHOSPHONATE N-ACETYLTRANSFERASE-RELATED-RELATED"/>
    <property type="match status" value="1"/>
</dbReference>
<dbReference type="PROSITE" id="PS51186">
    <property type="entry name" value="GNAT"/>
    <property type="match status" value="1"/>
</dbReference>
<dbReference type="RefSeq" id="WP_338749048.1">
    <property type="nucleotide sequence ID" value="NZ_CP144913.1"/>
</dbReference>
<dbReference type="CDD" id="cd04301">
    <property type="entry name" value="NAT_SF"/>
    <property type="match status" value="1"/>
</dbReference>
<evidence type="ECO:0000313" key="4">
    <source>
        <dbReference type="EMBL" id="WXB76252.1"/>
    </source>
</evidence>
<keyword evidence="5" id="KW-1185">Reference proteome</keyword>
<dbReference type="Pfam" id="PF00583">
    <property type="entry name" value="Acetyltransf_1"/>
    <property type="match status" value="1"/>
</dbReference>
<evidence type="ECO:0000313" key="5">
    <source>
        <dbReference type="Proteomes" id="UP001382727"/>
    </source>
</evidence>
<dbReference type="Gene3D" id="3.40.630.30">
    <property type="match status" value="1"/>
</dbReference>
<dbReference type="InterPro" id="IPR000182">
    <property type="entry name" value="GNAT_dom"/>
</dbReference>
<reference evidence="4 5" key="1">
    <citation type="submission" date="2024-02" db="EMBL/GenBank/DDBJ databases">
        <title>Janibacter sp. nov., isolated from gut of marine sandworm.</title>
        <authorList>
            <person name="Kim B."/>
            <person name="Jun M.O."/>
            <person name="Shin N.-R."/>
        </authorList>
    </citation>
    <scope>NUCLEOTIDE SEQUENCE [LARGE SCALE GENOMIC DNA]</scope>
    <source>
        <strain evidence="4 5">A1S7</strain>
    </source>
</reference>
<evidence type="ECO:0000256" key="2">
    <source>
        <dbReference type="ARBA" id="ARBA00023315"/>
    </source>
</evidence>
<sequence length="178" mass="19451">MVDVGIRVLDEDAWSDYRDVRLAALREAPSAFVARVEDEAAQDESFWRARMRRAHRIVAERGGEPVGTASVGLHDADPGTGEVFGLWTAPTVRGQHVARRLVSTARDHAAEDGLRLLYFWVVSDNAAAIGFASRFGFRPTAKRRPVRVPDGASEKDVDEVAMVLPLSSDPTQVASPLS</sequence>
<proteinExistence type="predicted"/>
<dbReference type="EMBL" id="CP144913">
    <property type="protein sequence ID" value="WXB76252.1"/>
    <property type="molecule type" value="Genomic_DNA"/>
</dbReference>
<protein>
    <submittedName>
        <fullName evidence="4">GNAT family N-acetyltransferase</fullName>
    </submittedName>
</protein>
<dbReference type="SUPFAM" id="SSF55729">
    <property type="entry name" value="Acyl-CoA N-acyltransferases (Nat)"/>
    <property type="match status" value="1"/>
</dbReference>
<evidence type="ECO:0000259" key="3">
    <source>
        <dbReference type="PROSITE" id="PS51186"/>
    </source>
</evidence>
<dbReference type="PANTHER" id="PTHR43877:SF1">
    <property type="entry name" value="ACETYLTRANSFERASE"/>
    <property type="match status" value="1"/>
</dbReference>
<keyword evidence="2" id="KW-0012">Acyltransferase</keyword>
<dbReference type="InterPro" id="IPR016181">
    <property type="entry name" value="Acyl_CoA_acyltransferase"/>
</dbReference>
<organism evidence="4 5">
    <name type="scientific">Janibacter alittae</name>
    <dbReference type="NCBI Taxonomy" id="3115209"/>
    <lineage>
        <taxon>Bacteria</taxon>
        <taxon>Bacillati</taxon>
        <taxon>Actinomycetota</taxon>
        <taxon>Actinomycetes</taxon>
        <taxon>Micrococcales</taxon>
        <taxon>Intrasporangiaceae</taxon>
        <taxon>Janibacter</taxon>
    </lineage>
</organism>